<dbReference type="PANTHER" id="PTHR46652">
    <property type="entry name" value="LEUCINE-RICH REPEAT AND IQ DOMAIN-CONTAINING PROTEIN 1-RELATED"/>
    <property type="match status" value="1"/>
</dbReference>
<sequence length="116" mass="12145">MVLALAVLVAMVAIPASAVVVSFPDPGLEVHIRRVIGKPTEDIHDTDLLGLTELDATGSSIASLEGIQYCVDLTVLWLYENEIVDISALSSLTTLDSLGLGSNQIVDIGVLSGLTN</sequence>
<evidence type="ECO:0008006" key="4">
    <source>
        <dbReference type="Google" id="ProtNLM"/>
    </source>
</evidence>
<dbReference type="Gene3D" id="3.80.10.10">
    <property type="entry name" value="Ribonuclease Inhibitor"/>
    <property type="match status" value="1"/>
</dbReference>
<protein>
    <recommendedName>
        <fullName evidence="4">Leucine-rich repeat domain-containing protein</fullName>
    </recommendedName>
</protein>
<dbReference type="PANTHER" id="PTHR46652:SF3">
    <property type="entry name" value="LEUCINE-RICH REPEAT-CONTAINING PROTEIN 9"/>
    <property type="match status" value="1"/>
</dbReference>
<dbReference type="AlphaFoldDB" id="X0WL23"/>
<evidence type="ECO:0000256" key="2">
    <source>
        <dbReference type="ARBA" id="ARBA00022737"/>
    </source>
</evidence>
<dbReference type="InterPro" id="IPR050836">
    <property type="entry name" value="SDS22/Internalin_LRR"/>
</dbReference>
<keyword evidence="2" id="KW-0677">Repeat</keyword>
<name>X0WL23_9ZZZZ</name>
<evidence type="ECO:0000256" key="1">
    <source>
        <dbReference type="ARBA" id="ARBA00022614"/>
    </source>
</evidence>
<evidence type="ECO:0000313" key="3">
    <source>
        <dbReference type="EMBL" id="GAG23922.1"/>
    </source>
</evidence>
<feature type="non-terminal residue" evidence="3">
    <location>
        <position position="116"/>
    </location>
</feature>
<dbReference type="InterPro" id="IPR032675">
    <property type="entry name" value="LRR_dom_sf"/>
</dbReference>
<dbReference type="PROSITE" id="PS51450">
    <property type="entry name" value="LRR"/>
    <property type="match status" value="2"/>
</dbReference>
<organism evidence="3">
    <name type="scientific">marine sediment metagenome</name>
    <dbReference type="NCBI Taxonomy" id="412755"/>
    <lineage>
        <taxon>unclassified sequences</taxon>
        <taxon>metagenomes</taxon>
        <taxon>ecological metagenomes</taxon>
    </lineage>
</organism>
<dbReference type="InterPro" id="IPR001611">
    <property type="entry name" value="Leu-rich_rpt"/>
</dbReference>
<keyword evidence="1" id="KW-0433">Leucine-rich repeat</keyword>
<dbReference type="EMBL" id="BARS01035914">
    <property type="protein sequence ID" value="GAG23922.1"/>
    <property type="molecule type" value="Genomic_DNA"/>
</dbReference>
<dbReference type="SUPFAM" id="SSF52058">
    <property type="entry name" value="L domain-like"/>
    <property type="match status" value="1"/>
</dbReference>
<reference evidence="3" key="1">
    <citation type="journal article" date="2014" name="Front. Microbiol.">
        <title>High frequency of phylogenetically diverse reductive dehalogenase-homologous genes in deep subseafloor sedimentary metagenomes.</title>
        <authorList>
            <person name="Kawai M."/>
            <person name="Futagami T."/>
            <person name="Toyoda A."/>
            <person name="Takaki Y."/>
            <person name="Nishi S."/>
            <person name="Hori S."/>
            <person name="Arai W."/>
            <person name="Tsubouchi T."/>
            <person name="Morono Y."/>
            <person name="Uchiyama I."/>
            <person name="Ito T."/>
            <person name="Fujiyama A."/>
            <person name="Inagaki F."/>
            <person name="Takami H."/>
        </authorList>
    </citation>
    <scope>NUCLEOTIDE SEQUENCE</scope>
    <source>
        <strain evidence="3">Expedition CK06-06</strain>
    </source>
</reference>
<gene>
    <name evidence="3" type="ORF">S01H1_55266</name>
</gene>
<comment type="caution">
    <text evidence="3">The sequence shown here is derived from an EMBL/GenBank/DDBJ whole genome shotgun (WGS) entry which is preliminary data.</text>
</comment>
<accession>X0WL23</accession>
<proteinExistence type="predicted"/>